<dbReference type="GO" id="GO:0016042">
    <property type="term" value="P:lipid catabolic process"/>
    <property type="evidence" value="ECO:0007669"/>
    <property type="project" value="TreeGrafter"/>
</dbReference>
<dbReference type="Pfam" id="PF00151">
    <property type="entry name" value="Lipase"/>
    <property type="match status" value="1"/>
</dbReference>
<dbReference type="GO" id="GO:0005615">
    <property type="term" value="C:extracellular space"/>
    <property type="evidence" value="ECO:0007669"/>
    <property type="project" value="TreeGrafter"/>
</dbReference>
<feature type="domain" description="Lipase" evidence="5">
    <location>
        <begin position="17"/>
        <end position="54"/>
    </location>
</feature>
<dbReference type="Gene3D" id="3.40.50.1820">
    <property type="entry name" value="alpha/beta hydrolase"/>
    <property type="match status" value="1"/>
</dbReference>
<name>A0A5E4PU42_9NEOP</name>
<dbReference type="AlphaFoldDB" id="A0A5E4PU42"/>
<proteinExistence type="inferred from homology"/>
<keyword evidence="7" id="KW-1185">Reference proteome</keyword>
<dbReference type="Proteomes" id="UP000324832">
    <property type="component" value="Unassembled WGS sequence"/>
</dbReference>
<protein>
    <recommendedName>
        <fullName evidence="5">Lipase domain-containing protein</fullName>
    </recommendedName>
</protein>
<sequence>MEKLLKGFYPDGILMEHVSEKDAEFVDIIHTDAGAYGAPVRTGTADFWPNGGKSSLAILVVLCRVNKKPSSFSSIACRLRSRIILSNDECSITFRKRNRRNLL</sequence>
<dbReference type="GO" id="GO:0016298">
    <property type="term" value="F:lipase activity"/>
    <property type="evidence" value="ECO:0007669"/>
    <property type="project" value="InterPro"/>
</dbReference>
<gene>
    <name evidence="6" type="ORF">LSINAPIS_LOCUS1773</name>
</gene>
<dbReference type="GO" id="GO:0017171">
    <property type="term" value="F:serine hydrolase activity"/>
    <property type="evidence" value="ECO:0007669"/>
    <property type="project" value="TreeGrafter"/>
</dbReference>
<reference evidence="6 7" key="1">
    <citation type="submission" date="2017-07" db="EMBL/GenBank/DDBJ databases">
        <authorList>
            <person name="Talla V."/>
            <person name="Backstrom N."/>
        </authorList>
    </citation>
    <scope>NUCLEOTIDE SEQUENCE [LARGE SCALE GENOMIC DNA]</scope>
</reference>
<dbReference type="InterPro" id="IPR000734">
    <property type="entry name" value="TAG_lipase"/>
</dbReference>
<comment type="subcellular location">
    <subcellularLocation>
        <location evidence="1">Secreted</location>
    </subcellularLocation>
</comment>
<dbReference type="PANTHER" id="PTHR11610:SF37">
    <property type="entry name" value="GH01208P"/>
    <property type="match status" value="1"/>
</dbReference>
<comment type="similarity">
    <text evidence="2 4">Belongs to the AB hydrolase superfamily. Lipase family.</text>
</comment>
<evidence type="ECO:0000313" key="7">
    <source>
        <dbReference type="Proteomes" id="UP000324832"/>
    </source>
</evidence>
<dbReference type="EMBL" id="FZQP02000310">
    <property type="protein sequence ID" value="VVC88392.1"/>
    <property type="molecule type" value="Genomic_DNA"/>
</dbReference>
<keyword evidence="3" id="KW-0964">Secreted</keyword>
<evidence type="ECO:0000256" key="4">
    <source>
        <dbReference type="RuleBase" id="RU004262"/>
    </source>
</evidence>
<dbReference type="InterPro" id="IPR029058">
    <property type="entry name" value="AB_hydrolase_fold"/>
</dbReference>
<evidence type="ECO:0000256" key="2">
    <source>
        <dbReference type="ARBA" id="ARBA00010701"/>
    </source>
</evidence>
<organism evidence="6 7">
    <name type="scientific">Leptidea sinapis</name>
    <dbReference type="NCBI Taxonomy" id="189913"/>
    <lineage>
        <taxon>Eukaryota</taxon>
        <taxon>Metazoa</taxon>
        <taxon>Ecdysozoa</taxon>
        <taxon>Arthropoda</taxon>
        <taxon>Hexapoda</taxon>
        <taxon>Insecta</taxon>
        <taxon>Pterygota</taxon>
        <taxon>Neoptera</taxon>
        <taxon>Endopterygota</taxon>
        <taxon>Lepidoptera</taxon>
        <taxon>Glossata</taxon>
        <taxon>Ditrysia</taxon>
        <taxon>Papilionoidea</taxon>
        <taxon>Pieridae</taxon>
        <taxon>Dismorphiinae</taxon>
        <taxon>Leptidea</taxon>
    </lineage>
</organism>
<evidence type="ECO:0000259" key="5">
    <source>
        <dbReference type="Pfam" id="PF00151"/>
    </source>
</evidence>
<dbReference type="SUPFAM" id="SSF53474">
    <property type="entry name" value="alpha/beta-Hydrolases"/>
    <property type="match status" value="1"/>
</dbReference>
<dbReference type="InterPro" id="IPR013818">
    <property type="entry name" value="Lipase"/>
</dbReference>
<dbReference type="PANTHER" id="PTHR11610">
    <property type="entry name" value="LIPASE"/>
    <property type="match status" value="1"/>
</dbReference>
<evidence type="ECO:0000256" key="1">
    <source>
        <dbReference type="ARBA" id="ARBA00004613"/>
    </source>
</evidence>
<evidence type="ECO:0000256" key="3">
    <source>
        <dbReference type="ARBA" id="ARBA00022525"/>
    </source>
</evidence>
<evidence type="ECO:0000313" key="6">
    <source>
        <dbReference type="EMBL" id="VVC88392.1"/>
    </source>
</evidence>
<accession>A0A5E4PU42</accession>